<sequence>MDWSRIKTIFIIAFLILDIFLLFWLREKQDSEKLPFLNEASFEEKLEENEIVVENVPTEIGKNQFLINADSKEFSEEELLSLTNQQVVVKEGIEITSTLDEPIPLDFEVTPDNMKPLLEAAVLYGDQYRLWKYDEDTRTIVYYQTYKEFTLYNNQSGRITFYINQNNEITGYTQTMFDSFEEYGEQGILEPMKALETLHSNGKIRPGSTVNDIELGYYTLVQLPSQVLAPTWYFQVNEDQKYFVNAIEGTIIEMNDLNTITE</sequence>
<protein>
    <submittedName>
        <fullName evidence="3">Regulatory protein YycI of two-component signal transduction system YycFG</fullName>
    </submittedName>
</protein>
<keyword evidence="1" id="KW-1133">Transmembrane helix</keyword>
<reference evidence="3 4" key="1">
    <citation type="submission" date="2017-08" db="EMBL/GenBank/DDBJ databases">
        <authorList>
            <person name="de Groot N.N."/>
        </authorList>
    </citation>
    <scope>NUCLEOTIDE SEQUENCE [LARGE SCALE GENOMIC DNA]</scope>
    <source>
        <strain evidence="3 4">JC228</strain>
    </source>
</reference>
<dbReference type="GO" id="GO:0016020">
    <property type="term" value="C:membrane"/>
    <property type="evidence" value="ECO:0007669"/>
    <property type="project" value="InterPro"/>
</dbReference>
<dbReference type="Pfam" id="PF09648">
    <property type="entry name" value="YycI"/>
    <property type="match status" value="1"/>
</dbReference>
<dbReference type="AlphaFoldDB" id="A0A285CGK0"/>
<organism evidence="3 4">
    <name type="scientific">Bacillus oleivorans</name>
    <dbReference type="NCBI Taxonomy" id="1448271"/>
    <lineage>
        <taxon>Bacteria</taxon>
        <taxon>Bacillati</taxon>
        <taxon>Bacillota</taxon>
        <taxon>Bacilli</taxon>
        <taxon>Bacillales</taxon>
        <taxon>Bacillaceae</taxon>
        <taxon>Bacillus</taxon>
    </lineage>
</organism>
<dbReference type="InterPro" id="IPR018604">
    <property type="entry name" value="YycI-like"/>
</dbReference>
<dbReference type="Proteomes" id="UP000219546">
    <property type="component" value="Unassembled WGS sequence"/>
</dbReference>
<dbReference type="EMBL" id="OAOP01000001">
    <property type="protein sequence ID" value="SNX66732.1"/>
    <property type="molecule type" value="Genomic_DNA"/>
</dbReference>
<dbReference type="Gene3D" id="2.40.128.690">
    <property type="entry name" value="YycH protein, domain 3-like"/>
    <property type="match status" value="1"/>
</dbReference>
<feature type="domain" description="Regulatory protein YycH-like" evidence="2">
    <location>
        <begin position="41"/>
        <end position="247"/>
    </location>
</feature>
<keyword evidence="4" id="KW-1185">Reference proteome</keyword>
<keyword evidence="1" id="KW-0472">Membrane</keyword>
<evidence type="ECO:0000259" key="2">
    <source>
        <dbReference type="Pfam" id="PF09648"/>
    </source>
</evidence>
<evidence type="ECO:0000313" key="4">
    <source>
        <dbReference type="Proteomes" id="UP000219546"/>
    </source>
</evidence>
<keyword evidence="1" id="KW-0812">Transmembrane</keyword>
<dbReference type="RefSeq" id="WP_179714122.1">
    <property type="nucleotide sequence ID" value="NZ_JBEPMQ010000016.1"/>
</dbReference>
<evidence type="ECO:0000256" key="1">
    <source>
        <dbReference type="SAM" id="Phobius"/>
    </source>
</evidence>
<proteinExistence type="predicted"/>
<evidence type="ECO:0000313" key="3">
    <source>
        <dbReference type="EMBL" id="SNX66732.1"/>
    </source>
</evidence>
<feature type="transmembrane region" description="Helical" evidence="1">
    <location>
        <begin position="6"/>
        <end position="25"/>
    </location>
</feature>
<accession>A0A285CGK0</accession>
<name>A0A285CGK0_9BACI</name>
<gene>
    <name evidence="3" type="ORF">SAMN05877753_10143</name>
</gene>